<dbReference type="Pfam" id="PF07687">
    <property type="entry name" value="M20_dimer"/>
    <property type="match status" value="1"/>
</dbReference>
<dbReference type="GO" id="GO:0046872">
    <property type="term" value="F:metal ion binding"/>
    <property type="evidence" value="ECO:0007669"/>
    <property type="project" value="UniProtKB-KW"/>
</dbReference>
<dbReference type="PANTHER" id="PTHR11014">
    <property type="entry name" value="PEPTIDASE M20 FAMILY MEMBER"/>
    <property type="match status" value="1"/>
</dbReference>
<keyword evidence="2" id="KW-0479">Metal-binding</keyword>
<gene>
    <name evidence="4" type="ORF">C8N44_1569</name>
</gene>
<evidence type="ECO:0000259" key="3">
    <source>
        <dbReference type="Pfam" id="PF07687"/>
    </source>
</evidence>
<keyword evidence="5" id="KW-1185">Reference proteome</keyword>
<feature type="binding site" evidence="2">
    <location>
        <position position="368"/>
    </location>
    <ligand>
        <name>Mn(2+)</name>
        <dbReference type="ChEBI" id="CHEBI:29035"/>
        <label>2</label>
    </ligand>
</feature>
<feature type="domain" description="Peptidase M20 dimerisation" evidence="3">
    <location>
        <begin position="194"/>
        <end position="285"/>
    </location>
</feature>
<evidence type="ECO:0000256" key="1">
    <source>
        <dbReference type="ARBA" id="ARBA00022801"/>
    </source>
</evidence>
<evidence type="ECO:0000256" key="2">
    <source>
        <dbReference type="PIRSR" id="PIRSR005962-1"/>
    </source>
</evidence>
<organism evidence="4 5">
    <name type="scientific">Allosediminivita pacifica</name>
    <dbReference type="NCBI Taxonomy" id="1267769"/>
    <lineage>
        <taxon>Bacteria</taxon>
        <taxon>Pseudomonadati</taxon>
        <taxon>Pseudomonadota</taxon>
        <taxon>Alphaproteobacteria</taxon>
        <taxon>Rhodobacterales</taxon>
        <taxon>Paracoccaceae</taxon>
        <taxon>Allosediminivita</taxon>
    </lineage>
</organism>
<accession>A0A2T5ZYC2</accession>
<evidence type="ECO:0000313" key="5">
    <source>
        <dbReference type="Proteomes" id="UP000244069"/>
    </source>
</evidence>
<comment type="cofactor">
    <cofactor evidence="2">
        <name>Mn(2+)</name>
        <dbReference type="ChEBI" id="CHEBI:29035"/>
    </cofactor>
    <text evidence="2">The Mn(2+) ion enhances activity.</text>
</comment>
<dbReference type="FunFam" id="3.30.70.360:FF:000001">
    <property type="entry name" value="N-acetyldiaminopimelate deacetylase"/>
    <property type="match status" value="1"/>
</dbReference>
<dbReference type="CDD" id="cd03886">
    <property type="entry name" value="M20_Acy1"/>
    <property type="match status" value="1"/>
</dbReference>
<dbReference type="RefSeq" id="WP_107978915.1">
    <property type="nucleotide sequence ID" value="NZ_BMEZ01000055.1"/>
</dbReference>
<evidence type="ECO:0000313" key="4">
    <source>
        <dbReference type="EMBL" id="PTX36564.1"/>
    </source>
</evidence>
<dbReference type="Gene3D" id="3.30.70.360">
    <property type="match status" value="1"/>
</dbReference>
<proteinExistence type="predicted"/>
<feature type="binding site" evidence="2">
    <location>
        <position position="109"/>
    </location>
    <ligand>
        <name>Mn(2+)</name>
        <dbReference type="ChEBI" id="CHEBI:29035"/>
        <label>2</label>
    </ligand>
</feature>
<dbReference type="AlphaFoldDB" id="A0A2T5ZYC2"/>
<dbReference type="PIRSF" id="PIRSF005962">
    <property type="entry name" value="Pept_M20D_amidohydro"/>
    <property type="match status" value="1"/>
</dbReference>
<dbReference type="OrthoDB" id="9777385at2"/>
<protein>
    <submittedName>
        <fullName evidence="4">Hippurate hydrolase</fullName>
    </submittedName>
</protein>
<dbReference type="InterPro" id="IPR036264">
    <property type="entry name" value="Bact_exopeptidase_dim_dom"/>
</dbReference>
<dbReference type="Pfam" id="PF01546">
    <property type="entry name" value="Peptidase_M20"/>
    <property type="match status" value="1"/>
</dbReference>
<feature type="binding site" evidence="2">
    <location>
        <position position="170"/>
    </location>
    <ligand>
        <name>Mn(2+)</name>
        <dbReference type="ChEBI" id="CHEBI:29035"/>
        <label>2</label>
    </ligand>
</feature>
<dbReference type="GO" id="GO:0050118">
    <property type="term" value="F:N-acetyldiaminopimelate deacetylase activity"/>
    <property type="evidence" value="ECO:0007669"/>
    <property type="project" value="UniProtKB-ARBA"/>
</dbReference>
<dbReference type="PANTHER" id="PTHR11014:SF63">
    <property type="entry name" value="METALLOPEPTIDASE, PUTATIVE (AFU_ORTHOLOGUE AFUA_6G09600)-RELATED"/>
    <property type="match status" value="1"/>
</dbReference>
<dbReference type="InterPro" id="IPR017439">
    <property type="entry name" value="Amidohydrolase"/>
</dbReference>
<dbReference type="NCBIfam" id="TIGR01891">
    <property type="entry name" value="amidohydrolases"/>
    <property type="match status" value="1"/>
</dbReference>
<keyword evidence="2" id="KW-0464">Manganese</keyword>
<keyword evidence="1 4" id="KW-0378">Hydrolase</keyword>
<dbReference type="Gene3D" id="3.40.630.10">
    <property type="entry name" value="Zn peptidases"/>
    <property type="match status" value="1"/>
</dbReference>
<dbReference type="InterPro" id="IPR011650">
    <property type="entry name" value="Peptidase_M20_dimer"/>
</dbReference>
<reference evidence="4 5" key="1">
    <citation type="submission" date="2018-04" db="EMBL/GenBank/DDBJ databases">
        <title>Genomic Encyclopedia of Archaeal and Bacterial Type Strains, Phase II (KMG-II): from individual species to whole genera.</title>
        <authorList>
            <person name="Goeker M."/>
        </authorList>
    </citation>
    <scope>NUCLEOTIDE SEQUENCE [LARGE SCALE GENOMIC DNA]</scope>
    <source>
        <strain evidence="4 5">DSM 29329</strain>
    </source>
</reference>
<dbReference type="InterPro" id="IPR002933">
    <property type="entry name" value="Peptidase_M20"/>
</dbReference>
<dbReference type="SUPFAM" id="SSF53187">
    <property type="entry name" value="Zn-dependent exopeptidases"/>
    <property type="match status" value="1"/>
</dbReference>
<feature type="binding site" evidence="2">
    <location>
        <position position="144"/>
    </location>
    <ligand>
        <name>Mn(2+)</name>
        <dbReference type="ChEBI" id="CHEBI:29035"/>
        <label>2</label>
    </ligand>
</feature>
<dbReference type="GO" id="GO:0019877">
    <property type="term" value="P:diaminopimelate biosynthetic process"/>
    <property type="evidence" value="ECO:0007669"/>
    <property type="project" value="UniProtKB-ARBA"/>
</dbReference>
<comment type="caution">
    <text evidence="4">The sequence shown here is derived from an EMBL/GenBank/DDBJ whole genome shotgun (WGS) entry which is preliminary data.</text>
</comment>
<name>A0A2T5ZYC2_9RHOB</name>
<dbReference type="EMBL" id="QBKN01000056">
    <property type="protein sequence ID" value="PTX36564.1"/>
    <property type="molecule type" value="Genomic_DNA"/>
</dbReference>
<dbReference type="Proteomes" id="UP000244069">
    <property type="component" value="Unassembled WGS sequence"/>
</dbReference>
<dbReference type="SUPFAM" id="SSF55031">
    <property type="entry name" value="Bacterial exopeptidase dimerisation domain"/>
    <property type="match status" value="1"/>
</dbReference>
<feature type="binding site" evidence="2">
    <location>
        <position position="111"/>
    </location>
    <ligand>
        <name>Mn(2+)</name>
        <dbReference type="ChEBI" id="CHEBI:29035"/>
        <label>2</label>
    </ligand>
</feature>
<sequence>MSQPQDICAQIAHLTDEITPALIAIRRRMHENPELGFEEHETSAMISGELDRIGLDWKGGFGKTGICAHTGNGANGKRIALRGDFDALPIQETGNPPYKSKNDGKMHACGHDAHTAIILGVAEVMKRLGDLPGEAMFIFQPAEEGLGGARAMLKDGLFDYKDPDIVLGYHNWPLIAPGTVGFHPQTAFASTDPFDIEITGQSGHGAHPHLAKDPIVAAGSLVSALQNIVSREIAPLSAAVLTVGSIHGGSARNQIPDTVTLQGTTRTQDPKVREAVRAAIERTCRGAAEMHGLTITPTFHTGVPPVVNTPEILQPVLAAATEALGGENIIELPQGSMGSEDFAEFSTRKPAAHLRIGSKLEGHETMLHRSDFDLDERCIPTAVRALSTAMVRLMQ</sequence>